<dbReference type="EMBL" id="JAPDRQ010000201">
    <property type="protein sequence ID" value="KAJ9652397.1"/>
    <property type="molecule type" value="Genomic_DNA"/>
</dbReference>
<organism evidence="1 2">
    <name type="scientific">Neophaeococcomyces mojaviensis</name>
    <dbReference type="NCBI Taxonomy" id="3383035"/>
    <lineage>
        <taxon>Eukaryota</taxon>
        <taxon>Fungi</taxon>
        <taxon>Dikarya</taxon>
        <taxon>Ascomycota</taxon>
        <taxon>Pezizomycotina</taxon>
        <taxon>Eurotiomycetes</taxon>
        <taxon>Chaetothyriomycetidae</taxon>
        <taxon>Chaetothyriales</taxon>
        <taxon>Chaetothyriales incertae sedis</taxon>
        <taxon>Neophaeococcomyces</taxon>
    </lineage>
</organism>
<gene>
    <name evidence="1" type="ORF">H2198_008366</name>
</gene>
<accession>A0ACC2ZXF3</accession>
<reference evidence="1" key="1">
    <citation type="submission" date="2022-10" db="EMBL/GenBank/DDBJ databases">
        <title>Culturing micro-colonial fungi from biological soil crusts in the Mojave desert and describing Neophaeococcomyces mojavensis, and introducing the new genera and species Taxawa tesnikishii.</title>
        <authorList>
            <person name="Kurbessoian T."/>
            <person name="Stajich J.E."/>
        </authorList>
    </citation>
    <scope>NUCLEOTIDE SEQUENCE</scope>
    <source>
        <strain evidence="1">JES_112</strain>
    </source>
</reference>
<comment type="caution">
    <text evidence="1">The sequence shown here is derived from an EMBL/GenBank/DDBJ whole genome shotgun (WGS) entry which is preliminary data.</text>
</comment>
<proteinExistence type="predicted"/>
<dbReference type="Proteomes" id="UP001172386">
    <property type="component" value="Unassembled WGS sequence"/>
</dbReference>
<evidence type="ECO:0000313" key="2">
    <source>
        <dbReference type="Proteomes" id="UP001172386"/>
    </source>
</evidence>
<evidence type="ECO:0000313" key="1">
    <source>
        <dbReference type="EMBL" id="KAJ9652397.1"/>
    </source>
</evidence>
<name>A0ACC2ZXF3_9EURO</name>
<protein>
    <submittedName>
        <fullName evidence="1">Uncharacterized protein</fullName>
    </submittedName>
</protein>
<keyword evidence="2" id="KW-1185">Reference proteome</keyword>
<sequence>MIERCPRQHRIGETCGAKLVAHEKVDAKQEPCKVCQEIQVKRRRLQRLEENIVRWSPEGERFAASLERAARERNEMKEKMRELESRRMVNLHRDSKDGRGVNLPGSVQETPSSYTWSSSSSPGYTPPSQMSSGYGDDAISARQPTRLPPIRTELAYRARNA</sequence>